<keyword evidence="3" id="KW-1185">Reference proteome</keyword>
<organism evidence="2 3">
    <name type="scientific">Deinococcus detaillensis</name>
    <dbReference type="NCBI Taxonomy" id="2592048"/>
    <lineage>
        <taxon>Bacteria</taxon>
        <taxon>Thermotogati</taxon>
        <taxon>Deinococcota</taxon>
        <taxon>Deinococci</taxon>
        <taxon>Deinococcales</taxon>
        <taxon>Deinococcaceae</taxon>
        <taxon>Deinococcus</taxon>
    </lineage>
</organism>
<accession>A0A553UUQ3</accession>
<dbReference type="OrthoDB" id="65872at2"/>
<protein>
    <recommendedName>
        <fullName evidence="4">Lipoprotein</fullName>
    </recommendedName>
</protein>
<evidence type="ECO:0000313" key="3">
    <source>
        <dbReference type="Proteomes" id="UP000316092"/>
    </source>
</evidence>
<name>A0A553UUQ3_9DEIO</name>
<proteinExistence type="predicted"/>
<dbReference type="PROSITE" id="PS51257">
    <property type="entry name" value="PROKAR_LIPOPROTEIN"/>
    <property type="match status" value="1"/>
</dbReference>
<comment type="caution">
    <text evidence="2">The sequence shown here is derived from an EMBL/GenBank/DDBJ whole genome shotgun (WGS) entry which is preliminary data.</text>
</comment>
<dbReference type="RefSeq" id="WP_143721026.1">
    <property type="nucleotide sequence ID" value="NZ_VKDB01000012.1"/>
</dbReference>
<evidence type="ECO:0000256" key="1">
    <source>
        <dbReference type="SAM" id="SignalP"/>
    </source>
</evidence>
<dbReference type="EMBL" id="VKDB01000012">
    <property type="protein sequence ID" value="TSA83895.1"/>
    <property type="molecule type" value="Genomic_DNA"/>
</dbReference>
<dbReference type="Proteomes" id="UP000316092">
    <property type="component" value="Unassembled WGS sequence"/>
</dbReference>
<feature type="chain" id="PRO_5021701864" description="Lipoprotein" evidence="1">
    <location>
        <begin position="27"/>
        <end position="210"/>
    </location>
</feature>
<evidence type="ECO:0008006" key="4">
    <source>
        <dbReference type="Google" id="ProtNLM"/>
    </source>
</evidence>
<sequence length="210" mass="21192">MKIYQAGLVLVGALTLAGCNSIIQSAADNTAVSVIPLANAQLTGTMSASGATPLSLQAQALFTVPFTSSAIAFGDFDPSSLPSALQNPSGLDIPIVISGVTLACAPGASPLTMTVNTLSLTVKDSGGSQTVSTSPNTILTLTKTASGYSVSSSTMMLKAKWSDFKAIVTKNGTATPNTATLALNATFNDGALGCLATLNLASTLQQNIRF</sequence>
<feature type="signal peptide" evidence="1">
    <location>
        <begin position="1"/>
        <end position="26"/>
    </location>
</feature>
<dbReference type="AlphaFoldDB" id="A0A553UUQ3"/>
<evidence type="ECO:0000313" key="2">
    <source>
        <dbReference type="EMBL" id="TSA83895.1"/>
    </source>
</evidence>
<reference evidence="2 3" key="1">
    <citation type="submission" date="2019-07" db="EMBL/GenBank/DDBJ databases">
        <title>Deinococcus detaillus sp. nov., isolated from humus soil in Antarctica.</title>
        <authorList>
            <person name="Zhang K."/>
        </authorList>
    </citation>
    <scope>NUCLEOTIDE SEQUENCE [LARGE SCALE GENOMIC DNA]</scope>
    <source>
        <strain evidence="2 3">H1</strain>
    </source>
</reference>
<keyword evidence="1" id="KW-0732">Signal</keyword>
<gene>
    <name evidence="2" type="ORF">FNU79_11780</name>
</gene>